<keyword evidence="3" id="KW-0833">Ubl conjugation pathway</keyword>
<evidence type="ECO:0000313" key="6">
    <source>
        <dbReference type="EMBL" id="KAF2763990.1"/>
    </source>
</evidence>
<evidence type="ECO:0000256" key="1">
    <source>
        <dbReference type="ARBA" id="ARBA00022723"/>
    </source>
</evidence>
<dbReference type="GO" id="GO:0008270">
    <property type="term" value="F:zinc ion binding"/>
    <property type="evidence" value="ECO:0007669"/>
    <property type="project" value="UniProtKB-KW"/>
</dbReference>
<dbReference type="Gene3D" id="1.20.120.1750">
    <property type="match status" value="1"/>
</dbReference>
<dbReference type="OrthoDB" id="9977870at2759"/>
<name>A0A6G1KUA9_9PEZI</name>
<evidence type="ECO:0000256" key="3">
    <source>
        <dbReference type="ARBA" id="ARBA00022786"/>
    </source>
</evidence>
<proteinExistence type="predicted"/>
<gene>
    <name evidence="6" type="ORF">EJ03DRAFT_47194</name>
</gene>
<dbReference type="Proteomes" id="UP000799436">
    <property type="component" value="Unassembled WGS sequence"/>
</dbReference>
<keyword evidence="1" id="KW-0479">Metal-binding</keyword>
<dbReference type="EMBL" id="ML995947">
    <property type="protein sequence ID" value="KAF2763990.1"/>
    <property type="molecule type" value="Genomic_DNA"/>
</dbReference>
<evidence type="ECO:0000256" key="4">
    <source>
        <dbReference type="ARBA" id="ARBA00022833"/>
    </source>
</evidence>
<reference evidence="6" key="1">
    <citation type="journal article" date="2020" name="Stud. Mycol.">
        <title>101 Dothideomycetes genomes: a test case for predicting lifestyles and emergence of pathogens.</title>
        <authorList>
            <person name="Haridas S."/>
            <person name="Albert R."/>
            <person name="Binder M."/>
            <person name="Bloem J."/>
            <person name="Labutti K."/>
            <person name="Salamov A."/>
            <person name="Andreopoulos B."/>
            <person name="Baker S."/>
            <person name="Barry K."/>
            <person name="Bills G."/>
            <person name="Bluhm B."/>
            <person name="Cannon C."/>
            <person name="Castanera R."/>
            <person name="Culley D."/>
            <person name="Daum C."/>
            <person name="Ezra D."/>
            <person name="Gonzalez J."/>
            <person name="Henrissat B."/>
            <person name="Kuo A."/>
            <person name="Liang C."/>
            <person name="Lipzen A."/>
            <person name="Lutzoni F."/>
            <person name="Magnuson J."/>
            <person name="Mondo S."/>
            <person name="Nolan M."/>
            <person name="Ohm R."/>
            <person name="Pangilinan J."/>
            <person name="Park H.-J."/>
            <person name="Ramirez L."/>
            <person name="Alfaro M."/>
            <person name="Sun H."/>
            <person name="Tritt A."/>
            <person name="Yoshinaga Y."/>
            <person name="Zwiers L.-H."/>
            <person name="Turgeon B."/>
            <person name="Goodwin S."/>
            <person name="Spatafora J."/>
            <person name="Crous P."/>
            <person name="Grigoriev I."/>
        </authorList>
    </citation>
    <scope>NUCLEOTIDE SEQUENCE</scope>
    <source>
        <strain evidence="6">CBS 116005</strain>
    </source>
</reference>
<keyword evidence="4" id="KW-0862">Zinc</keyword>
<dbReference type="Pfam" id="PF01485">
    <property type="entry name" value="IBR"/>
    <property type="match status" value="1"/>
</dbReference>
<organism evidence="6 7">
    <name type="scientific">Teratosphaeria nubilosa</name>
    <dbReference type="NCBI Taxonomy" id="161662"/>
    <lineage>
        <taxon>Eukaryota</taxon>
        <taxon>Fungi</taxon>
        <taxon>Dikarya</taxon>
        <taxon>Ascomycota</taxon>
        <taxon>Pezizomycotina</taxon>
        <taxon>Dothideomycetes</taxon>
        <taxon>Dothideomycetidae</taxon>
        <taxon>Mycosphaerellales</taxon>
        <taxon>Teratosphaeriaceae</taxon>
        <taxon>Teratosphaeria</taxon>
    </lineage>
</organism>
<keyword evidence="7" id="KW-1185">Reference proteome</keyword>
<dbReference type="AlphaFoldDB" id="A0A6G1KUA9"/>
<evidence type="ECO:0000256" key="2">
    <source>
        <dbReference type="ARBA" id="ARBA00022771"/>
    </source>
</evidence>
<accession>A0A6G1KUA9</accession>
<sequence>MVADKSSLSAAQLAETRCYYCGDISKSSSSDEGVPEDKFSGLTRGRDYQICPKTECRICIERSASCYHMICARCEASFCNMCGLAVLANSNH</sequence>
<keyword evidence="2" id="KW-0863">Zinc-finger</keyword>
<evidence type="ECO:0000313" key="7">
    <source>
        <dbReference type="Proteomes" id="UP000799436"/>
    </source>
</evidence>
<feature type="domain" description="IBR" evidence="5">
    <location>
        <begin position="44"/>
        <end position="83"/>
    </location>
</feature>
<evidence type="ECO:0000259" key="5">
    <source>
        <dbReference type="Pfam" id="PF01485"/>
    </source>
</evidence>
<protein>
    <recommendedName>
        <fullName evidence="5">IBR domain-containing protein</fullName>
    </recommendedName>
</protein>
<dbReference type="SUPFAM" id="SSF57850">
    <property type="entry name" value="RING/U-box"/>
    <property type="match status" value="1"/>
</dbReference>
<dbReference type="InterPro" id="IPR002867">
    <property type="entry name" value="IBR_dom"/>
</dbReference>